<name>A0A926DVQ5_9FIRM</name>
<protein>
    <recommendedName>
        <fullName evidence="5">Solute-binding protein family 5 domain-containing protein</fullName>
    </recommendedName>
</protein>
<dbReference type="PIRSF" id="PIRSF002741">
    <property type="entry name" value="MppA"/>
    <property type="match status" value="1"/>
</dbReference>
<dbReference type="AlphaFoldDB" id="A0A926DVQ5"/>
<reference evidence="6" key="1">
    <citation type="submission" date="2020-08" db="EMBL/GenBank/DDBJ databases">
        <title>Genome public.</title>
        <authorList>
            <person name="Liu C."/>
            <person name="Sun Q."/>
        </authorList>
    </citation>
    <scope>NUCLEOTIDE SEQUENCE</scope>
    <source>
        <strain evidence="6">NSJ-31</strain>
    </source>
</reference>
<accession>A0A926DVQ5</accession>
<dbReference type="InterPro" id="IPR000914">
    <property type="entry name" value="SBP_5_dom"/>
</dbReference>
<keyword evidence="7" id="KW-1185">Reference proteome</keyword>
<evidence type="ECO:0000256" key="1">
    <source>
        <dbReference type="ARBA" id="ARBA00005695"/>
    </source>
</evidence>
<dbReference type="SUPFAM" id="SSF53850">
    <property type="entry name" value="Periplasmic binding protein-like II"/>
    <property type="match status" value="1"/>
</dbReference>
<keyword evidence="3 4" id="KW-0732">Signal</keyword>
<dbReference type="PANTHER" id="PTHR30290:SF9">
    <property type="entry name" value="OLIGOPEPTIDE-BINDING PROTEIN APPA"/>
    <property type="match status" value="1"/>
</dbReference>
<proteinExistence type="inferred from homology"/>
<evidence type="ECO:0000256" key="3">
    <source>
        <dbReference type="ARBA" id="ARBA00022729"/>
    </source>
</evidence>
<feature type="chain" id="PRO_5039138219" description="Solute-binding protein family 5 domain-containing protein" evidence="4">
    <location>
        <begin position="23"/>
        <end position="507"/>
    </location>
</feature>
<gene>
    <name evidence="6" type="ORF">H8711_04320</name>
</gene>
<organism evidence="6 7">
    <name type="scientific">Ligaoa zhengdingensis</name>
    <dbReference type="NCBI Taxonomy" id="2763658"/>
    <lineage>
        <taxon>Bacteria</taxon>
        <taxon>Bacillati</taxon>
        <taxon>Bacillota</taxon>
        <taxon>Clostridia</taxon>
        <taxon>Eubacteriales</taxon>
        <taxon>Oscillospiraceae</taxon>
        <taxon>Ligaoa</taxon>
    </lineage>
</organism>
<keyword evidence="2" id="KW-0813">Transport</keyword>
<comment type="similarity">
    <text evidence="1">Belongs to the bacterial solute-binding protein 5 family.</text>
</comment>
<evidence type="ECO:0000313" key="7">
    <source>
        <dbReference type="Proteomes" id="UP000653127"/>
    </source>
</evidence>
<dbReference type="InterPro" id="IPR039424">
    <property type="entry name" value="SBP_5"/>
</dbReference>
<dbReference type="InterPro" id="IPR030678">
    <property type="entry name" value="Peptide/Ni-bd"/>
</dbReference>
<dbReference type="GO" id="GO:0043190">
    <property type="term" value="C:ATP-binding cassette (ABC) transporter complex"/>
    <property type="evidence" value="ECO:0007669"/>
    <property type="project" value="InterPro"/>
</dbReference>
<feature type="domain" description="Solute-binding protein family 5" evidence="5">
    <location>
        <begin position="91"/>
        <end position="416"/>
    </location>
</feature>
<dbReference type="GO" id="GO:0042597">
    <property type="term" value="C:periplasmic space"/>
    <property type="evidence" value="ECO:0007669"/>
    <property type="project" value="UniProtKB-ARBA"/>
</dbReference>
<evidence type="ECO:0000259" key="5">
    <source>
        <dbReference type="Pfam" id="PF00496"/>
    </source>
</evidence>
<dbReference type="EMBL" id="JACRST010000004">
    <property type="protein sequence ID" value="MBC8546160.1"/>
    <property type="molecule type" value="Genomic_DNA"/>
</dbReference>
<feature type="signal peptide" evidence="4">
    <location>
        <begin position="1"/>
        <end position="22"/>
    </location>
</feature>
<comment type="caution">
    <text evidence="6">The sequence shown here is derived from an EMBL/GenBank/DDBJ whole genome shotgun (WGS) entry which is preliminary data.</text>
</comment>
<dbReference type="Gene3D" id="3.10.105.10">
    <property type="entry name" value="Dipeptide-binding Protein, Domain 3"/>
    <property type="match status" value="1"/>
</dbReference>
<evidence type="ECO:0000313" key="6">
    <source>
        <dbReference type="EMBL" id="MBC8546160.1"/>
    </source>
</evidence>
<dbReference type="GO" id="GO:0015833">
    <property type="term" value="P:peptide transport"/>
    <property type="evidence" value="ECO:0007669"/>
    <property type="project" value="TreeGrafter"/>
</dbReference>
<dbReference type="GO" id="GO:1904680">
    <property type="term" value="F:peptide transmembrane transporter activity"/>
    <property type="evidence" value="ECO:0007669"/>
    <property type="project" value="TreeGrafter"/>
</dbReference>
<evidence type="ECO:0000256" key="2">
    <source>
        <dbReference type="ARBA" id="ARBA00022448"/>
    </source>
</evidence>
<dbReference type="Pfam" id="PF00496">
    <property type="entry name" value="SBP_bac_5"/>
    <property type="match status" value="1"/>
</dbReference>
<dbReference type="PANTHER" id="PTHR30290">
    <property type="entry name" value="PERIPLASMIC BINDING COMPONENT OF ABC TRANSPORTER"/>
    <property type="match status" value="1"/>
</dbReference>
<dbReference type="Proteomes" id="UP000653127">
    <property type="component" value="Unassembled WGS sequence"/>
</dbReference>
<dbReference type="RefSeq" id="WP_249282313.1">
    <property type="nucleotide sequence ID" value="NZ_JACRST010000004.1"/>
</dbReference>
<sequence length="507" mass="56178">MMKRFLALLLALAALFCSGCMPLEPPNASQDEPQQSQPQEPTESAPAFDRLKIAYNSANPLEPYSASSTMNLNLIPLMYDPLVKLDQNYEVHKVLAEEIRMTGDQCIVTVRSGVTFSDGAPLTADDVVYSAQQVLAPGNSYSGLLSNVKEVAAVDSRTVQFTLNTPDRLFANLLTFPIVAQERPGVGSGRYVLAGSGENLHLEQNPLWYGGTGGRIKTIELINQLDQDTLIYSLKLGTINYVYSDLADNETATIGSSTQLVPLNNLVYLGVNSTKAVLADARMRKVLDLCLDRAGLAESAYAARALPAYTPFQPNFIEVQALDLTQPQDLTAAALLMEQLGYSAERKDAEGYYVIPGRGRFTLRLLVNAENSGRLQIATELQRTLREFGIELVIDSKKYEDYQNALTKWDFDLYLAEVKLYDNMDISRMLSPAEKLGFGVTENETLLAANAAFRSGAMGMEEFVQEFGRNLPFLPILYRSGTVSFSRGWYFESLATEQDIFYNIENW</sequence>
<dbReference type="Gene3D" id="3.40.190.10">
    <property type="entry name" value="Periplasmic binding protein-like II"/>
    <property type="match status" value="1"/>
</dbReference>
<evidence type="ECO:0000256" key="4">
    <source>
        <dbReference type="SAM" id="SignalP"/>
    </source>
</evidence>